<dbReference type="EMBL" id="BGZK01000197">
    <property type="protein sequence ID" value="GBP27692.1"/>
    <property type="molecule type" value="Genomic_DNA"/>
</dbReference>
<evidence type="ECO:0000313" key="2">
    <source>
        <dbReference type="Proteomes" id="UP000299102"/>
    </source>
</evidence>
<reference evidence="1 2" key="1">
    <citation type="journal article" date="2019" name="Commun. Biol.">
        <title>The bagworm genome reveals a unique fibroin gene that provides high tensile strength.</title>
        <authorList>
            <person name="Kono N."/>
            <person name="Nakamura H."/>
            <person name="Ohtoshi R."/>
            <person name="Tomita M."/>
            <person name="Numata K."/>
            <person name="Arakawa K."/>
        </authorList>
    </citation>
    <scope>NUCLEOTIDE SEQUENCE [LARGE SCALE GENOMIC DNA]</scope>
</reference>
<name>A0A4C1UP05_EUMVA</name>
<organism evidence="1 2">
    <name type="scientific">Eumeta variegata</name>
    <name type="common">Bagworm moth</name>
    <name type="synonym">Eumeta japonica</name>
    <dbReference type="NCBI Taxonomy" id="151549"/>
    <lineage>
        <taxon>Eukaryota</taxon>
        <taxon>Metazoa</taxon>
        <taxon>Ecdysozoa</taxon>
        <taxon>Arthropoda</taxon>
        <taxon>Hexapoda</taxon>
        <taxon>Insecta</taxon>
        <taxon>Pterygota</taxon>
        <taxon>Neoptera</taxon>
        <taxon>Endopterygota</taxon>
        <taxon>Lepidoptera</taxon>
        <taxon>Glossata</taxon>
        <taxon>Ditrysia</taxon>
        <taxon>Tineoidea</taxon>
        <taxon>Psychidae</taxon>
        <taxon>Oiketicinae</taxon>
        <taxon>Eumeta</taxon>
    </lineage>
</organism>
<accession>A0A4C1UP05</accession>
<proteinExistence type="predicted"/>
<dbReference type="AlphaFoldDB" id="A0A4C1UP05"/>
<sequence length="133" mass="15099">MMSRTAEMVTPSADAEPKVPSMSQYMISGSHTSLHFRSDPVIQRTCWSYPPTRSYTHGMSRPHRYVYNRGEQMCPCGHHELDITPSVQLVGRKLGEIEGWLLVVVVWTTHIVGCGWSKMIRRGNIREKPISDG</sequence>
<comment type="caution">
    <text evidence="1">The sequence shown here is derived from an EMBL/GenBank/DDBJ whole genome shotgun (WGS) entry which is preliminary data.</text>
</comment>
<evidence type="ECO:0000313" key="1">
    <source>
        <dbReference type="EMBL" id="GBP27692.1"/>
    </source>
</evidence>
<gene>
    <name evidence="1" type="ORF">EVAR_12738_1</name>
</gene>
<dbReference type="Proteomes" id="UP000299102">
    <property type="component" value="Unassembled WGS sequence"/>
</dbReference>
<protein>
    <submittedName>
        <fullName evidence="1">Uncharacterized protein</fullName>
    </submittedName>
</protein>
<keyword evidence="2" id="KW-1185">Reference proteome</keyword>